<dbReference type="EMBL" id="PNHG01000002">
    <property type="protein sequence ID" value="PMC65186.1"/>
    <property type="molecule type" value="Genomic_DNA"/>
</dbReference>
<sequence length="188" mass="20898">MSTIPVRLCGVFPIGPENFLCAVLLWEERQRFLPVWLPPVEGAQLVGRIAEWEPKRPDTHDVLVEIIEQSANGISALEISSYYNGVFMGKITMDNGTEIDCRPSDLFVIASMMDLPIEVDELVVNQASIWLSPEDAVDYFDVQLDTDTQPQDHPESASGDAQADADFQQLMRDLGVEEGDLGFDQPGE</sequence>
<dbReference type="GO" id="GO:0004518">
    <property type="term" value="F:nuclease activity"/>
    <property type="evidence" value="ECO:0007669"/>
    <property type="project" value="InterPro"/>
</dbReference>
<evidence type="ECO:0000256" key="1">
    <source>
        <dbReference type="SAM" id="MobiDB-lite"/>
    </source>
</evidence>
<dbReference type="SUPFAM" id="SSF103256">
    <property type="entry name" value="Hypothetical protein TM0160"/>
    <property type="match status" value="1"/>
</dbReference>
<evidence type="ECO:0000313" key="4">
    <source>
        <dbReference type="Proteomes" id="UP000235836"/>
    </source>
</evidence>
<dbReference type="AlphaFoldDB" id="A0A2N6T780"/>
<dbReference type="InterPro" id="IPR003729">
    <property type="entry name" value="Bi_nuclease_dom"/>
</dbReference>
<name>A0A2N6T780_9CORY</name>
<protein>
    <recommendedName>
        <fullName evidence="2">BFN domain-containing protein</fullName>
    </recommendedName>
</protein>
<reference evidence="3 4" key="1">
    <citation type="submission" date="2017-09" db="EMBL/GenBank/DDBJ databases">
        <title>Bacterial strain isolated from the female urinary microbiota.</title>
        <authorList>
            <person name="Thomas-White K."/>
            <person name="Kumar N."/>
            <person name="Forster S."/>
            <person name="Putonti C."/>
            <person name="Lawley T."/>
            <person name="Wolfe A.J."/>
        </authorList>
    </citation>
    <scope>NUCLEOTIDE SEQUENCE [LARGE SCALE GENOMIC DNA]</scope>
    <source>
        <strain evidence="3 4">UMB0792</strain>
    </source>
</reference>
<keyword evidence="4" id="KW-1185">Reference proteome</keyword>
<dbReference type="InterPro" id="IPR036104">
    <property type="entry name" value="BFN_sf"/>
</dbReference>
<dbReference type="Proteomes" id="UP000235836">
    <property type="component" value="Unassembled WGS sequence"/>
</dbReference>
<dbReference type="Gene3D" id="3.10.690.10">
    <property type="entry name" value="Bifunctional nuclease domain"/>
    <property type="match status" value="1"/>
</dbReference>
<comment type="caution">
    <text evidence="3">The sequence shown here is derived from an EMBL/GenBank/DDBJ whole genome shotgun (WGS) entry which is preliminary data.</text>
</comment>
<accession>A0A2N6T780</accession>
<proteinExistence type="predicted"/>
<evidence type="ECO:0000259" key="2">
    <source>
        <dbReference type="PROSITE" id="PS51658"/>
    </source>
</evidence>
<evidence type="ECO:0000313" key="3">
    <source>
        <dbReference type="EMBL" id="PMC65186.1"/>
    </source>
</evidence>
<dbReference type="PROSITE" id="PS51658">
    <property type="entry name" value="BFN"/>
    <property type="match status" value="1"/>
</dbReference>
<gene>
    <name evidence="3" type="ORF">CJ203_01850</name>
</gene>
<feature type="region of interest" description="Disordered" evidence="1">
    <location>
        <begin position="146"/>
        <end position="169"/>
    </location>
</feature>
<dbReference type="RefSeq" id="WP_102723341.1">
    <property type="nucleotide sequence ID" value="NZ_PNHG01000002.1"/>
</dbReference>
<dbReference type="Pfam" id="PF02577">
    <property type="entry name" value="BFN_dom"/>
    <property type="match status" value="1"/>
</dbReference>
<feature type="domain" description="BFN" evidence="2">
    <location>
        <begin position="1"/>
        <end position="131"/>
    </location>
</feature>
<organism evidence="3 4">
    <name type="scientific">Corynebacterium tuscaniense</name>
    <dbReference type="NCBI Taxonomy" id="302449"/>
    <lineage>
        <taxon>Bacteria</taxon>
        <taxon>Bacillati</taxon>
        <taxon>Actinomycetota</taxon>
        <taxon>Actinomycetes</taxon>
        <taxon>Mycobacteriales</taxon>
        <taxon>Corynebacteriaceae</taxon>
        <taxon>Corynebacterium</taxon>
    </lineage>
</organism>